<organism evidence="6 7">
    <name type="scientific">Achromobacter veterisilvae</name>
    <dbReference type="NCBI Taxonomy" id="2069367"/>
    <lineage>
        <taxon>Bacteria</taxon>
        <taxon>Pseudomonadati</taxon>
        <taxon>Pseudomonadota</taxon>
        <taxon>Betaproteobacteria</taxon>
        <taxon>Burkholderiales</taxon>
        <taxon>Alcaligenaceae</taxon>
        <taxon>Achromobacter</taxon>
    </lineage>
</organism>
<feature type="domain" description="Dehydrogenase E1 component" evidence="5">
    <location>
        <begin position="16"/>
        <end position="305"/>
    </location>
</feature>
<dbReference type="PANTHER" id="PTHR11516:SF60">
    <property type="entry name" value="PYRUVATE DEHYDROGENASE E1 COMPONENT SUBUNIT ALPHA"/>
    <property type="match status" value="1"/>
</dbReference>
<evidence type="ECO:0000256" key="3">
    <source>
        <dbReference type="ARBA" id="ARBA00023052"/>
    </source>
</evidence>
<dbReference type="SUPFAM" id="SSF52518">
    <property type="entry name" value="Thiamin diphosphate-binding fold (THDP-binding)"/>
    <property type="match status" value="1"/>
</dbReference>
<evidence type="ECO:0000256" key="2">
    <source>
        <dbReference type="ARBA" id="ARBA00023002"/>
    </source>
</evidence>
<dbReference type="Pfam" id="PF00676">
    <property type="entry name" value="E1_dh"/>
    <property type="match status" value="1"/>
</dbReference>
<dbReference type="EC" id="1.1.1.-" evidence="6"/>
<keyword evidence="2 6" id="KW-0560">Oxidoreductase</keyword>
<evidence type="ECO:0000256" key="1">
    <source>
        <dbReference type="ARBA" id="ARBA00001964"/>
    </source>
</evidence>
<reference evidence="6 7" key="1">
    <citation type="submission" date="2018-07" db="EMBL/GenBank/DDBJ databases">
        <authorList>
            <person name="Peeters C."/>
        </authorList>
    </citation>
    <scope>NUCLEOTIDE SEQUENCE [LARGE SCALE GENOMIC DNA]</scope>
    <source>
        <strain evidence="6 7">LMG 30378</strain>
    </source>
</reference>
<dbReference type="GO" id="GO:0006086">
    <property type="term" value="P:pyruvate decarboxylation to acetyl-CoA"/>
    <property type="evidence" value="ECO:0007669"/>
    <property type="project" value="TreeGrafter"/>
</dbReference>
<dbReference type="AlphaFoldDB" id="A0A446CKA9"/>
<dbReference type="Gene3D" id="3.40.50.970">
    <property type="match status" value="1"/>
</dbReference>
<dbReference type="InterPro" id="IPR050642">
    <property type="entry name" value="PDH_E1_Alpha_Subunit"/>
</dbReference>
<dbReference type="InterPro" id="IPR029061">
    <property type="entry name" value="THDP-binding"/>
</dbReference>
<accession>A0A446CKA9</accession>
<protein>
    <submittedName>
        <fullName evidence="6">Acetoin:2,6-dichlorophenolindophenol oxidoreductase subunit alpha</fullName>
        <ecNumber evidence="6">1.1.1.-</ecNumber>
    </submittedName>
</protein>
<evidence type="ECO:0000256" key="4">
    <source>
        <dbReference type="SAM" id="MobiDB-lite"/>
    </source>
</evidence>
<dbReference type="Proteomes" id="UP000289465">
    <property type="component" value="Unassembled WGS sequence"/>
</dbReference>
<evidence type="ECO:0000313" key="7">
    <source>
        <dbReference type="Proteomes" id="UP000289465"/>
    </source>
</evidence>
<comment type="cofactor">
    <cofactor evidence="1">
        <name>thiamine diphosphate</name>
        <dbReference type="ChEBI" id="CHEBI:58937"/>
    </cofactor>
</comment>
<evidence type="ECO:0000313" key="6">
    <source>
        <dbReference type="EMBL" id="SSW68221.1"/>
    </source>
</evidence>
<dbReference type="InterPro" id="IPR001017">
    <property type="entry name" value="DH_E1"/>
</dbReference>
<keyword evidence="3" id="KW-0786">Thiamine pyrophosphate</keyword>
<name>A0A446CKA9_9BURK</name>
<dbReference type="GO" id="GO:0004739">
    <property type="term" value="F:pyruvate dehydrogenase (acetyl-transferring) activity"/>
    <property type="evidence" value="ECO:0007669"/>
    <property type="project" value="TreeGrafter"/>
</dbReference>
<evidence type="ECO:0000259" key="5">
    <source>
        <dbReference type="Pfam" id="PF00676"/>
    </source>
</evidence>
<proteinExistence type="predicted"/>
<dbReference type="CDD" id="cd02000">
    <property type="entry name" value="TPP_E1_PDC_ADC_BCADC"/>
    <property type="match status" value="1"/>
</dbReference>
<dbReference type="EMBL" id="UFQC01000014">
    <property type="protein sequence ID" value="SSW68221.1"/>
    <property type="molecule type" value="Genomic_DNA"/>
</dbReference>
<dbReference type="PANTHER" id="PTHR11516">
    <property type="entry name" value="PYRUVATE DEHYDROGENASE E1 COMPONENT, ALPHA SUBUNIT BACTERIAL AND ORGANELLAR"/>
    <property type="match status" value="1"/>
</dbReference>
<feature type="region of interest" description="Disordered" evidence="4">
    <location>
        <begin position="302"/>
        <end position="324"/>
    </location>
</feature>
<sequence length="324" mass="35400">MVASANKEQLLDAYRRMLRIRLAELRLGRLFADGEVPGFIHLSIGQEAVAAAMGMVLRPDDTVASTHRGHGHALAKGIDIEEFFLELMARDEGICKGRGGSMHVANMSIGMLGANAIVGASIPIALGSALAHQVRKKDAVAVAFFGDGAMAEGVLHESLNLASLWRLPLLFLCENNGWAEFSPTHKQFVAPLEKLSAAFSIPHEKIDGNDVLRVADAARAAVQSIRAGNGPRVLECITHRWRGHYEGDPQKYRPSEEIEGLGEHDPVARFEAVLDKRGVAKSQRQQAYEEVQAQVERAVERARQGRSPVWQAARDDVYTTTEAN</sequence>
<gene>
    <name evidence="6" type="primary">acoA</name>
    <name evidence="6" type="ORF">AVE30378_02957</name>
</gene>